<dbReference type="Proteomes" id="UP000059542">
    <property type="component" value="Chromosome"/>
</dbReference>
<name>A0A0U3SKS7_9BACT</name>
<evidence type="ECO:0000313" key="2">
    <source>
        <dbReference type="Proteomes" id="UP000059542"/>
    </source>
</evidence>
<gene>
    <name evidence="1" type="ORF">AUC43_17730</name>
</gene>
<evidence type="ECO:0000313" key="1">
    <source>
        <dbReference type="EMBL" id="ALW86756.1"/>
    </source>
</evidence>
<proteinExistence type="predicted"/>
<keyword evidence="2" id="KW-1185">Reference proteome</keyword>
<dbReference type="EMBL" id="CP013909">
    <property type="protein sequence ID" value="ALW86756.1"/>
    <property type="molecule type" value="Genomic_DNA"/>
</dbReference>
<organism evidence="1 2">
    <name type="scientific">Hymenobacter sedentarius</name>
    <dbReference type="NCBI Taxonomy" id="1411621"/>
    <lineage>
        <taxon>Bacteria</taxon>
        <taxon>Pseudomonadati</taxon>
        <taxon>Bacteroidota</taxon>
        <taxon>Cytophagia</taxon>
        <taxon>Cytophagales</taxon>
        <taxon>Hymenobacteraceae</taxon>
        <taxon>Hymenobacter</taxon>
    </lineage>
</organism>
<accession>A0A0U3SKS7</accession>
<sequence>MRGQLPFKDYILRHPMPLYVRYATCGAEAGALKFYADPYGCDATLRRALFPAPAKAGSPM</sequence>
<dbReference type="AlphaFoldDB" id="A0A0U3SKS7"/>
<protein>
    <submittedName>
        <fullName evidence="1">Uncharacterized protein</fullName>
    </submittedName>
</protein>
<reference evidence="1 2" key="1">
    <citation type="submission" date="2015-12" db="EMBL/GenBank/DDBJ databases">
        <authorList>
            <person name="Shamseldin A."/>
            <person name="Moawad H."/>
            <person name="Abd El-Rahim W.M."/>
            <person name="Sadowsky M.J."/>
        </authorList>
    </citation>
    <scope>NUCLEOTIDE SEQUENCE [LARGE SCALE GENOMIC DNA]</scope>
    <source>
        <strain evidence="1 2">DG5B</strain>
    </source>
</reference>
<dbReference type="KEGG" id="hyg:AUC43_17730"/>